<gene>
    <name evidence="1" type="ORF">S01H4_08987</name>
</gene>
<reference evidence="1" key="1">
    <citation type="journal article" date="2014" name="Front. Microbiol.">
        <title>High frequency of phylogenetically diverse reductive dehalogenase-homologous genes in deep subseafloor sedimentary metagenomes.</title>
        <authorList>
            <person name="Kawai M."/>
            <person name="Futagami T."/>
            <person name="Toyoda A."/>
            <person name="Takaki Y."/>
            <person name="Nishi S."/>
            <person name="Hori S."/>
            <person name="Arai W."/>
            <person name="Tsubouchi T."/>
            <person name="Morono Y."/>
            <person name="Uchiyama I."/>
            <person name="Ito T."/>
            <person name="Fujiyama A."/>
            <person name="Inagaki F."/>
            <person name="Takami H."/>
        </authorList>
    </citation>
    <scope>NUCLEOTIDE SEQUENCE</scope>
    <source>
        <strain evidence="1">Expedition CK06-06</strain>
    </source>
</reference>
<protein>
    <submittedName>
        <fullName evidence="1">Uncharacterized protein</fullName>
    </submittedName>
</protein>
<name>X0ZTP7_9ZZZZ</name>
<dbReference type="EMBL" id="BART01003174">
    <property type="protein sequence ID" value="GAG72699.1"/>
    <property type="molecule type" value="Genomic_DNA"/>
</dbReference>
<evidence type="ECO:0000313" key="1">
    <source>
        <dbReference type="EMBL" id="GAG72699.1"/>
    </source>
</evidence>
<comment type="caution">
    <text evidence="1">The sequence shown here is derived from an EMBL/GenBank/DDBJ whole genome shotgun (WGS) entry which is preliminary data.</text>
</comment>
<organism evidence="1">
    <name type="scientific">marine sediment metagenome</name>
    <dbReference type="NCBI Taxonomy" id="412755"/>
    <lineage>
        <taxon>unclassified sequences</taxon>
        <taxon>metagenomes</taxon>
        <taxon>ecological metagenomes</taxon>
    </lineage>
</organism>
<feature type="non-terminal residue" evidence="1">
    <location>
        <position position="70"/>
    </location>
</feature>
<proteinExistence type="predicted"/>
<accession>X0ZTP7</accession>
<dbReference type="AlphaFoldDB" id="X0ZTP7"/>
<sequence length="70" mass="8171">MTKHRKNICSGIYFQWQGRSQKIIPVVYKKNENDFHKNYEIFNQASEEDLVEVDGVGAGCLLIHRKVFEA</sequence>